<name>A0A1I6F796_9PSEU</name>
<gene>
    <name evidence="3" type="ORF">SAMN04488564_10996</name>
</gene>
<dbReference type="InterPro" id="IPR055170">
    <property type="entry name" value="GFO_IDH_MocA-like_dom"/>
</dbReference>
<dbReference type="SUPFAM" id="SSF51735">
    <property type="entry name" value="NAD(P)-binding Rossmann-fold domains"/>
    <property type="match status" value="1"/>
</dbReference>
<dbReference type="STRING" id="84724.SAMN04488564_10996"/>
<proteinExistence type="predicted"/>
<sequence length="323" mass="33656">MARMSHPGLRLAVAGAAHPHVAYVLDELPLRTDVELVGISDPDPALARRYRVLSYADHRSLLDAQRPDVVVVAGIYSERGPVVVDALRAGAHVIADKPLCTSLSDVDAIAAAASGTGRSVSLLLEKRGHPETLAARALLDSGALGSLALIAASGPHKLNRGSRPSWFLDRSTYGGVVADLAVHDIDLVLWLTGAREGTVSAVGDALHGAVLLRAGEVAATIEVSWLTPDAAPWHGDYRMRLTGTGGTAELMWARGELTAVTQDRPPWTVALPPSRRPAAAALDALAAGQEPEVGTSASLLATRIALLAQDSADGGGVVHRWAA</sequence>
<dbReference type="Proteomes" id="UP000198583">
    <property type="component" value="Unassembled WGS sequence"/>
</dbReference>
<evidence type="ECO:0000259" key="2">
    <source>
        <dbReference type="Pfam" id="PF22725"/>
    </source>
</evidence>
<dbReference type="Pfam" id="PF22725">
    <property type="entry name" value="GFO_IDH_MocA_C3"/>
    <property type="match status" value="1"/>
</dbReference>
<keyword evidence="4" id="KW-1185">Reference proteome</keyword>
<dbReference type="SUPFAM" id="SSF55347">
    <property type="entry name" value="Glyceraldehyde-3-phosphate dehydrogenase-like, C-terminal domain"/>
    <property type="match status" value="1"/>
</dbReference>
<dbReference type="InterPro" id="IPR051450">
    <property type="entry name" value="Gfo/Idh/MocA_Oxidoreductases"/>
</dbReference>
<reference evidence="4" key="1">
    <citation type="submission" date="2016-10" db="EMBL/GenBank/DDBJ databases">
        <authorList>
            <person name="Varghese N."/>
            <person name="Submissions S."/>
        </authorList>
    </citation>
    <scope>NUCLEOTIDE SEQUENCE [LARGE SCALE GENOMIC DNA]</scope>
    <source>
        <strain evidence="4">DSM 44232</strain>
    </source>
</reference>
<dbReference type="Pfam" id="PF01408">
    <property type="entry name" value="GFO_IDH_MocA"/>
    <property type="match status" value="1"/>
</dbReference>
<dbReference type="PANTHER" id="PTHR43377">
    <property type="entry name" value="BILIVERDIN REDUCTASE A"/>
    <property type="match status" value="1"/>
</dbReference>
<dbReference type="InterPro" id="IPR036291">
    <property type="entry name" value="NAD(P)-bd_dom_sf"/>
</dbReference>
<accession>A0A1I6F796</accession>
<dbReference type="PANTHER" id="PTHR43377:SF1">
    <property type="entry name" value="BILIVERDIN REDUCTASE A"/>
    <property type="match status" value="1"/>
</dbReference>
<dbReference type="GO" id="GO:0000166">
    <property type="term" value="F:nucleotide binding"/>
    <property type="evidence" value="ECO:0007669"/>
    <property type="project" value="InterPro"/>
</dbReference>
<dbReference type="AlphaFoldDB" id="A0A1I6F796"/>
<organism evidence="3 4">
    <name type="scientific">Lentzea waywayandensis</name>
    <dbReference type="NCBI Taxonomy" id="84724"/>
    <lineage>
        <taxon>Bacteria</taxon>
        <taxon>Bacillati</taxon>
        <taxon>Actinomycetota</taxon>
        <taxon>Actinomycetes</taxon>
        <taxon>Pseudonocardiales</taxon>
        <taxon>Pseudonocardiaceae</taxon>
        <taxon>Lentzea</taxon>
    </lineage>
</organism>
<feature type="domain" description="GFO/IDH/MocA-like oxidoreductase" evidence="2">
    <location>
        <begin position="133"/>
        <end position="248"/>
    </location>
</feature>
<dbReference type="EMBL" id="FOYL01000009">
    <property type="protein sequence ID" value="SFR25824.1"/>
    <property type="molecule type" value="Genomic_DNA"/>
</dbReference>
<protein>
    <submittedName>
        <fullName evidence="3">Predicted dehydrogenase</fullName>
    </submittedName>
</protein>
<evidence type="ECO:0000313" key="4">
    <source>
        <dbReference type="Proteomes" id="UP000198583"/>
    </source>
</evidence>
<feature type="domain" description="Gfo/Idh/MocA-like oxidoreductase N-terminal" evidence="1">
    <location>
        <begin position="12"/>
        <end position="121"/>
    </location>
</feature>
<dbReference type="InterPro" id="IPR000683">
    <property type="entry name" value="Gfo/Idh/MocA-like_OxRdtase_N"/>
</dbReference>
<evidence type="ECO:0000259" key="1">
    <source>
        <dbReference type="Pfam" id="PF01408"/>
    </source>
</evidence>
<dbReference type="Gene3D" id="3.40.50.720">
    <property type="entry name" value="NAD(P)-binding Rossmann-like Domain"/>
    <property type="match status" value="1"/>
</dbReference>
<dbReference type="Gene3D" id="3.30.360.10">
    <property type="entry name" value="Dihydrodipicolinate Reductase, domain 2"/>
    <property type="match status" value="1"/>
</dbReference>
<evidence type="ECO:0000313" key="3">
    <source>
        <dbReference type="EMBL" id="SFR25824.1"/>
    </source>
</evidence>